<evidence type="ECO:0000256" key="5">
    <source>
        <dbReference type="ARBA" id="ARBA00022989"/>
    </source>
</evidence>
<dbReference type="PANTHER" id="PTHR11706">
    <property type="entry name" value="SOLUTE CARRIER PROTEIN FAMILY 11 MEMBER"/>
    <property type="match status" value="1"/>
</dbReference>
<evidence type="ECO:0000256" key="3">
    <source>
        <dbReference type="ARBA" id="ARBA00022448"/>
    </source>
</evidence>
<proteinExistence type="inferred from homology"/>
<dbReference type="Pfam" id="PF01566">
    <property type="entry name" value="Nramp"/>
    <property type="match status" value="1"/>
</dbReference>
<dbReference type="GO" id="GO:0005384">
    <property type="term" value="F:manganese ion transmembrane transporter activity"/>
    <property type="evidence" value="ECO:0007669"/>
    <property type="project" value="TreeGrafter"/>
</dbReference>
<evidence type="ECO:0000256" key="4">
    <source>
        <dbReference type="ARBA" id="ARBA00022692"/>
    </source>
</evidence>
<protein>
    <submittedName>
        <fullName evidence="9">Uncharacterized protein</fullName>
    </submittedName>
</protein>
<name>A0AA38TCS3_9ASTR</name>
<keyword evidence="5 8" id="KW-1133">Transmembrane helix</keyword>
<feature type="transmembrane region" description="Helical" evidence="8">
    <location>
        <begin position="149"/>
        <end position="169"/>
    </location>
</feature>
<keyword evidence="10" id="KW-1185">Reference proteome</keyword>
<dbReference type="PANTHER" id="PTHR11706:SF77">
    <property type="entry name" value="METAL TRANSPORTER NRAMP5"/>
    <property type="match status" value="1"/>
</dbReference>
<comment type="subcellular location">
    <subcellularLocation>
        <location evidence="1">Membrane</location>
        <topology evidence="1">Multi-pass membrane protein</topology>
    </subcellularLocation>
</comment>
<evidence type="ECO:0000313" key="9">
    <source>
        <dbReference type="EMBL" id="KAJ9548333.1"/>
    </source>
</evidence>
<reference evidence="9" key="1">
    <citation type="submission" date="2023-03" db="EMBL/GenBank/DDBJ databases">
        <title>Chromosome-scale reference genome and RAD-based genetic map of yellow starthistle (Centaurea solstitialis) reveal putative structural variation and QTLs associated with invader traits.</title>
        <authorList>
            <person name="Reatini B."/>
            <person name="Cang F.A."/>
            <person name="Jiang Q."/>
            <person name="Mckibben M.T.W."/>
            <person name="Barker M.S."/>
            <person name="Rieseberg L.H."/>
            <person name="Dlugosch K.M."/>
        </authorList>
    </citation>
    <scope>NUCLEOTIDE SEQUENCE</scope>
    <source>
        <strain evidence="9">CAN-66</strain>
        <tissue evidence="9">Leaf</tissue>
    </source>
</reference>
<comment type="caution">
    <text evidence="9">The sequence shown here is derived from an EMBL/GenBank/DDBJ whole genome shotgun (WGS) entry which is preliminary data.</text>
</comment>
<evidence type="ECO:0000256" key="1">
    <source>
        <dbReference type="ARBA" id="ARBA00004141"/>
    </source>
</evidence>
<evidence type="ECO:0000256" key="6">
    <source>
        <dbReference type="ARBA" id="ARBA00023065"/>
    </source>
</evidence>
<evidence type="ECO:0000313" key="10">
    <source>
        <dbReference type="Proteomes" id="UP001172457"/>
    </source>
</evidence>
<keyword evidence="6" id="KW-0406">Ion transport</keyword>
<keyword evidence="4 8" id="KW-0812">Transmembrane</keyword>
<dbReference type="GO" id="GO:0034755">
    <property type="term" value="P:iron ion transmembrane transport"/>
    <property type="evidence" value="ECO:0007669"/>
    <property type="project" value="TreeGrafter"/>
</dbReference>
<keyword evidence="7 8" id="KW-0472">Membrane</keyword>
<evidence type="ECO:0000256" key="2">
    <source>
        <dbReference type="ARBA" id="ARBA00009965"/>
    </source>
</evidence>
<comment type="similarity">
    <text evidence="2">Belongs to the NRAMP (TC 2.A.55) family.</text>
</comment>
<dbReference type="EMBL" id="JARYMX010000005">
    <property type="protein sequence ID" value="KAJ9548333.1"/>
    <property type="molecule type" value="Genomic_DNA"/>
</dbReference>
<organism evidence="9 10">
    <name type="scientific">Centaurea solstitialis</name>
    <name type="common">yellow star-thistle</name>
    <dbReference type="NCBI Taxonomy" id="347529"/>
    <lineage>
        <taxon>Eukaryota</taxon>
        <taxon>Viridiplantae</taxon>
        <taxon>Streptophyta</taxon>
        <taxon>Embryophyta</taxon>
        <taxon>Tracheophyta</taxon>
        <taxon>Spermatophyta</taxon>
        <taxon>Magnoliopsida</taxon>
        <taxon>eudicotyledons</taxon>
        <taxon>Gunneridae</taxon>
        <taxon>Pentapetalae</taxon>
        <taxon>asterids</taxon>
        <taxon>campanulids</taxon>
        <taxon>Asterales</taxon>
        <taxon>Asteraceae</taxon>
        <taxon>Carduoideae</taxon>
        <taxon>Cardueae</taxon>
        <taxon>Centaureinae</taxon>
        <taxon>Centaurea</taxon>
    </lineage>
</organism>
<evidence type="ECO:0000256" key="8">
    <source>
        <dbReference type="SAM" id="Phobius"/>
    </source>
</evidence>
<dbReference type="GO" id="GO:0005886">
    <property type="term" value="C:plasma membrane"/>
    <property type="evidence" value="ECO:0007669"/>
    <property type="project" value="TreeGrafter"/>
</dbReference>
<dbReference type="AlphaFoldDB" id="A0AA38TCS3"/>
<evidence type="ECO:0000256" key="7">
    <source>
        <dbReference type="ARBA" id="ARBA00023136"/>
    </source>
</evidence>
<dbReference type="GO" id="GO:0015086">
    <property type="term" value="F:cadmium ion transmembrane transporter activity"/>
    <property type="evidence" value="ECO:0007669"/>
    <property type="project" value="TreeGrafter"/>
</dbReference>
<dbReference type="Proteomes" id="UP001172457">
    <property type="component" value="Chromosome 5"/>
</dbReference>
<feature type="transmembrane region" description="Helical" evidence="8">
    <location>
        <begin position="176"/>
        <end position="195"/>
    </location>
</feature>
<sequence length="202" mass="22728">MFLDYRILVDKSGVALFLAFLMNVSMITVFGTICSAKNLPTDEMDRRNDNVLGKSSSILYAIAMLASGQNSTITSTYVCRPIYYAGFLGSKDEEMAHKLDNKVHCDHAKFNSVDNWLVFRSRKTNYYSLTILSFELPFASFRFSSSVLGIGLTVINIYYLITTFVHWLIRSRLPKVGNVLIGIIAFSVMAIYNSLGHLPYVS</sequence>
<gene>
    <name evidence="9" type="ORF">OSB04_020876</name>
</gene>
<accession>A0AA38TCS3</accession>
<keyword evidence="3" id="KW-0813">Transport</keyword>
<dbReference type="InterPro" id="IPR001046">
    <property type="entry name" value="NRAMP_fam"/>
</dbReference>
<feature type="transmembrane region" description="Helical" evidence="8">
    <location>
        <begin position="12"/>
        <end position="36"/>
    </location>
</feature>